<dbReference type="Pfam" id="PF00122">
    <property type="entry name" value="E1-E2_ATPase"/>
    <property type="match status" value="1"/>
</dbReference>
<dbReference type="NCBIfam" id="TIGR01525">
    <property type="entry name" value="ATPase-IB_hvy"/>
    <property type="match status" value="1"/>
</dbReference>
<evidence type="ECO:0000256" key="4">
    <source>
        <dbReference type="ARBA" id="ARBA00022723"/>
    </source>
</evidence>
<dbReference type="eggNOG" id="COG2217">
    <property type="taxonomic scope" value="Bacteria"/>
</dbReference>
<dbReference type="InterPro" id="IPR023214">
    <property type="entry name" value="HAD_sf"/>
</dbReference>
<reference evidence="13 14" key="1">
    <citation type="journal article" date="2011" name="J. Bacteriol.">
        <title>Genome sequence of Methyloversatilis universalis FAM5T, a methylotrophic representative of the order Rhodocyclales.</title>
        <authorList>
            <person name="Kittichotirat W."/>
            <person name="Good N.M."/>
            <person name="Hall R."/>
            <person name="Bringel F."/>
            <person name="Lajus A."/>
            <person name="Medigue C."/>
            <person name="Smalley N.E."/>
            <person name="Beck D."/>
            <person name="Bumgarner R."/>
            <person name="Vuilleumier S."/>
            <person name="Kalyuzhnaya M.G."/>
        </authorList>
    </citation>
    <scope>NUCLEOTIDE SEQUENCE [LARGE SCALE GENOMIC DNA]</scope>
    <source>
        <strain evidence="14">ATCC BAA-1314 / JCM 13912 / FAM5</strain>
    </source>
</reference>
<feature type="transmembrane region" description="Helical" evidence="10">
    <location>
        <begin position="462"/>
        <end position="486"/>
    </location>
</feature>
<dbReference type="Gene3D" id="1.20.1110.10">
    <property type="entry name" value="Calcium-transporting ATPase, transmembrane domain"/>
    <property type="match status" value="1"/>
</dbReference>
<comment type="catalytic activity">
    <reaction evidence="9">
        <text>Zn(2+)(in) + ATP + H2O = Zn(2+)(out) + ADP + phosphate + H(+)</text>
        <dbReference type="Rhea" id="RHEA:20621"/>
        <dbReference type="ChEBI" id="CHEBI:15377"/>
        <dbReference type="ChEBI" id="CHEBI:15378"/>
        <dbReference type="ChEBI" id="CHEBI:29105"/>
        <dbReference type="ChEBI" id="CHEBI:30616"/>
        <dbReference type="ChEBI" id="CHEBI:43474"/>
        <dbReference type="ChEBI" id="CHEBI:456216"/>
        <dbReference type="EC" id="7.2.2.12"/>
    </reaction>
</comment>
<keyword evidence="7 10" id="KW-0472">Membrane</keyword>
<evidence type="ECO:0000256" key="7">
    <source>
        <dbReference type="ARBA" id="ARBA00023136"/>
    </source>
</evidence>
<evidence type="ECO:0000256" key="10">
    <source>
        <dbReference type="RuleBase" id="RU362081"/>
    </source>
</evidence>
<keyword evidence="4 10" id="KW-0479">Metal-binding</keyword>
<dbReference type="SUPFAM" id="SSF81665">
    <property type="entry name" value="Calcium ATPase, transmembrane domain M"/>
    <property type="match status" value="1"/>
</dbReference>
<accession>F5RFK9</accession>
<dbReference type="InterPro" id="IPR018303">
    <property type="entry name" value="ATPase_P-typ_P_site"/>
</dbReference>
<comment type="caution">
    <text evidence="13">The sequence shown here is derived from an EMBL/GenBank/DDBJ whole genome shotgun (WGS) entry which is preliminary data.</text>
</comment>
<proteinExistence type="inferred from homology"/>
<dbReference type="InterPro" id="IPR023298">
    <property type="entry name" value="ATPase_P-typ_TM_dom_sf"/>
</dbReference>
<dbReference type="AlphaFoldDB" id="F5RFK9"/>
<dbReference type="SFLD" id="SFLDS00003">
    <property type="entry name" value="Haloacid_Dehalogenase"/>
    <property type="match status" value="1"/>
</dbReference>
<keyword evidence="6 10" id="KW-1133">Transmembrane helix</keyword>
<dbReference type="InterPro" id="IPR051014">
    <property type="entry name" value="Cation_Transport_ATPase_IB"/>
</dbReference>
<dbReference type="NCBIfam" id="TIGR01494">
    <property type="entry name" value="ATPase_P-type"/>
    <property type="match status" value="2"/>
</dbReference>
<dbReference type="GO" id="GO:0005886">
    <property type="term" value="C:plasma membrane"/>
    <property type="evidence" value="ECO:0007669"/>
    <property type="project" value="UniProtKB-SubCell"/>
</dbReference>
<comment type="subcellular location">
    <subcellularLocation>
        <location evidence="10">Cell membrane</location>
    </subcellularLocation>
    <subcellularLocation>
        <location evidence="1">Membrane</location>
    </subcellularLocation>
</comment>
<dbReference type="PRINTS" id="PR00119">
    <property type="entry name" value="CATATPASE"/>
</dbReference>
<dbReference type="GO" id="GO:0016463">
    <property type="term" value="F:P-type zinc transporter activity"/>
    <property type="evidence" value="ECO:0007669"/>
    <property type="project" value="UniProtKB-EC"/>
</dbReference>
<dbReference type="EC" id="7.2.2.12" evidence="8"/>
<evidence type="ECO:0000256" key="11">
    <source>
        <dbReference type="SAM" id="MobiDB-lite"/>
    </source>
</evidence>
<dbReference type="GO" id="GO:0046872">
    <property type="term" value="F:metal ion binding"/>
    <property type="evidence" value="ECO:0007669"/>
    <property type="project" value="UniProtKB-KW"/>
</dbReference>
<dbReference type="Gene3D" id="3.30.70.100">
    <property type="match status" value="2"/>
</dbReference>
<dbReference type="SFLD" id="SFLDF00027">
    <property type="entry name" value="p-type_atpase"/>
    <property type="match status" value="1"/>
</dbReference>
<dbReference type="SFLD" id="SFLDG00002">
    <property type="entry name" value="C1.7:_P-type_atpase_like"/>
    <property type="match status" value="1"/>
</dbReference>
<keyword evidence="10" id="KW-0547">Nucleotide-binding</keyword>
<dbReference type="CDD" id="cd07551">
    <property type="entry name" value="P-type_ATPase_HM_ZosA_PfeT-like"/>
    <property type="match status" value="1"/>
</dbReference>
<dbReference type="SUPFAM" id="SSF56784">
    <property type="entry name" value="HAD-like"/>
    <property type="match status" value="1"/>
</dbReference>
<dbReference type="Gene3D" id="3.40.1110.10">
    <property type="entry name" value="Calcium-transporting ATPase, cytoplasmic domain N"/>
    <property type="match status" value="1"/>
</dbReference>
<evidence type="ECO:0000259" key="12">
    <source>
        <dbReference type="Pfam" id="PF00122"/>
    </source>
</evidence>
<dbReference type="InterPro" id="IPR027256">
    <property type="entry name" value="P-typ_ATPase_IB"/>
</dbReference>
<dbReference type="InterPro" id="IPR023299">
    <property type="entry name" value="ATPase_P-typ_cyto_dom_N"/>
</dbReference>
<feature type="transmembrane region" description="Helical" evidence="10">
    <location>
        <begin position="187"/>
        <end position="207"/>
    </location>
</feature>
<dbReference type="InterPro" id="IPR001757">
    <property type="entry name" value="P_typ_ATPase"/>
</dbReference>
<evidence type="ECO:0000256" key="8">
    <source>
        <dbReference type="ARBA" id="ARBA00039097"/>
    </source>
</evidence>
<dbReference type="EMBL" id="AFHG01000053">
    <property type="protein sequence ID" value="EGK70865.1"/>
    <property type="molecule type" value="Genomic_DNA"/>
</dbReference>
<dbReference type="GO" id="GO:0016887">
    <property type="term" value="F:ATP hydrolysis activity"/>
    <property type="evidence" value="ECO:0007669"/>
    <property type="project" value="InterPro"/>
</dbReference>
<dbReference type="InterPro" id="IPR008250">
    <property type="entry name" value="ATPase_P-typ_transduc_dom_A_sf"/>
</dbReference>
<feature type="transmembrane region" description="Helical" evidence="10">
    <location>
        <begin position="431"/>
        <end position="450"/>
    </location>
</feature>
<keyword evidence="10" id="KW-1003">Cell membrane</keyword>
<feature type="transmembrane region" description="Helical" evidence="10">
    <location>
        <begin position="799"/>
        <end position="817"/>
    </location>
</feature>
<dbReference type="PANTHER" id="PTHR48085:SF5">
    <property type="entry name" value="CADMIUM_ZINC-TRANSPORTING ATPASE HMA4-RELATED"/>
    <property type="match status" value="1"/>
</dbReference>
<evidence type="ECO:0000256" key="6">
    <source>
        <dbReference type="ARBA" id="ARBA00022989"/>
    </source>
</evidence>
<feature type="region of interest" description="Disordered" evidence="11">
    <location>
        <begin position="152"/>
        <end position="176"/>
    </location>
</feature>
<protein>
    <recommendedName>
        <fullName evidence="8">P-type Zn(2+) transporter</fullName>
        <ecNumber evidence="8">7.2.2.12</ecNumber>
    </recommendedName>
</protein>
<dbReference type="InterPro" id="IPR059000">
    <property type="entry name" value="ATPase_P-type_domA"/>
</dbReference>
<dbReference type="InterPro" id="IPR044492">
    <property type="entry name" value="P_typ_ATPase_HD_dom"/>
</dbReference>
<keyword evidence="3 10" id="KW-0812">Transmembrane</keyword>
<organism evidence="13 14">
    <name type="scientific">Methyloversatilis universalis (strain ATCC BAA-1314 / DSM 25237 / JCM 13912 / CCUG 52030 / FAM5)</name>
    <dbReference type="NCBI Taxonomy" id="1000565"/>
    <lineage>
        <taxon>Bacteria</taxon>
        <taxon>Pseudomonadati</taxon>
        <taxon>Pseudomonadota</taxon>
        <taxon>Betaproteobacteria</taxon>
        <taxon>Nitrosomonadales</taxon>
        <taxon>Sterolibacteriaceae</taxon>
        <taxon>Methyloversatilis</taxon>
    </lineage>
</organism>
<evidence type="ECO:0000256" key="2">
    <source>
        <dbReference type="ARBA" id="ARBA00006024"/>
    </source>
</evidence>
<dbReference type="GO" id="GO:0005524">
    <property type="term" value="F:ATP binding"/>
    <property type="evidence" value="ECO:0007669"/>
    <property type="project" value="UniProtKB-UniRule"/>
</dbReference>
<evidence type="ECO:0000256" key="9">
    <source>
        <dbReference type="ARBA" id="ARBA00047308"/>
    </source>
</evidence>
<keyword evidence="5" id="KW-1278">Translocase</keyword>
<comment type="similarity">
    <text evidence="2 10">Belongs to the cation transport ATPase (P-type) (TC 3.A.3) family. Type IB subfamily.</text>
</comment>
<evidence type="ECO:0000256" key="1">
    <source>
        <dbReference type="ARBA" id="ARBA00004370"/>
    </source>
</evidence>
<dbReference type="SUPFAM" id="SSF81653">
    <property type="entry name" value="Calcium ATPase, transduction domain A"/>
    <property type="match status" value="1"/>
</dbReference>
<evidence type="ECO:0000256" key="3">
    <source>
        <dbReference type="ARBA" id="ARBA00022692"/>
    </source>
</evidence>
<dbReference type="Gene3D" id="2.70.150.10">
    <property type="entry name" value="Calcium-transporting ATPase, cytoplasmic transduction domain A"/>
    <property type="match status" value="1"/>
</dbReference>
<gene>
    <name evidence="13" type="ORF">METUNv1_03090</name>
</gene>
<dbReference type="STRING" id="1000565.METUNv1_03090"/>
<dbReference type="RefSeq" id="WP_008063248.1">
    <property type="nucleotide sequence ID" value="NZ_AFHG01000053.1"/>
</dbReference>
<dbReference type="PROSITE" id="PS00154">
    <property type="entry name" value="ATPASE_E1_E2"/>
    <property type="match status" value="1"/>
</dbReference>
<dbReference type="Proteomes" id="UP000005019">
    <property type="component" value="Unassembled WGS sequence"/>
</dbReference>
<dbReference type="PANTHER" id="PTHR48085">
    <property type="entry name" value="CADMIUM/ZINC-TRANSPORTING ATPASE HMA2-RELATED"/>
    <property type="match status" value="1"/>
</dbReference>
<dbReference type="InterPro" id="IPR036412">
    <property type="entry name" value="HAD-like_sf"/>
</dbReference>
<evidence type="ECO:0000256" key="5">
    <source>
        <dbReference type="ARBA" id="ARBA00022967"/>
    </source>
</evidence>
<feature type="domain" description="P-type ATPase A" evidence="12">
    <location>
        <begin position="295"/>
        <end position="411"/>
    </location>
</feature>
<keyword evidence="10" id="KW-0067">ATP-binding</keyword>
<feature type="transmembrane region" description="Helical" evidence="10">
    <location>
        <begin position="775"/>
        <end position="793"/>
    </location>
</feature>
<name>F5RFK9_METUF</name>
<keyword evidence="14" id="KW-1185">Reference proteome</keyword>
<evidence type="ECO:0000313" key="14">
    <source>
        <dbReference type="Proteomes" id="UP000005019"/>
    </source>
</evidence>
<feature type="transmembrane region" description="Helical" evidence="10">
    <location>
        <begin position="213"/>
        <end position="231"/>
    </location>
</feature>
<dbReference type="OrthoDB" id="8552577at2"/>
<sequence length="822" mass="87281">MTEKLSLDIAIVLPDVQDEADACVERLIKEAQGQPGVERIHIVAKGGTAAAELCIHYDPDVIELARVRALILRAGAACTERYGHVVWQVNGITHTRRARSIEDELSRIPGVLEVDVSAAGSIKMEYDRTRTNETEIWESLISLKVSLRQDGNPVRGASVPSVKTDTNVEPDDHSHKHGEFLGDNTELIFALTCGALLAIGFGIEKLTADAPPWLPSALYLVAYFFGGFFTLREAADNLRRKRFEIDTLMLVAAAGAIPLGALAEGALLLFLFSLGHALEHYAMGRARRAIEALAELAPDTANVRRGGQITEIAVEDLAVGDVVIVRPNERLPADGFLVQGMSSINQAPVTGESIPVDKYPVPDVANARSKPDLVDSSSRAFAGTINGASAIEIEVTRTSGNSALAKIVKMVSEAESRKSPTQRFTDRFERIFVPAVLGLALALLFAWIVIDEPFSDSFYRAMAVLVAASPCALAIATPSAVLSGVARAARGGVLVKGGAPLEELGSLRAMAFDKTGTLTEGKPHITEVVPAPGVSSDELLSIAVAVESLSDHPLALALARDGRQRLEGQSIPTATDLRSLTGRGVVAKVNGSQAWVGKEGMFGADGIPDLGEFTASAIARLSDAGHTTMAVRLGNRDLGVIGMMDTPRPRVREVLQQLRELGVSRMIMISGDHPVVATAVAKEVGLDEAWGGLMPDDKVKAIKELKERAKVAMVGDGVNDAPAMANATVGIAMGAAGSDVALETADVALMTDDLRRLPFAVALSWRTRAVIRQNVFVSLGVVALLVPATIFGLGIGPAVAIHEGSTLLVVFNALRLLGYRER</sequence>
<evidence type="ECO:0000313" key="13">
    <source>
        <dbReference type="EMBL" id="EGK70865.1"/>
    </source>
</evidence>
<dbReference type="Gene3D" id="3.40.50.1000">
    <property type="entry name" value="HAD superfamily/HAD-like"/>
    <property type="match status" value="1"/>
</dbReference>
<dbReference type="Pfam" id="PF00702">
    <property type="entry name" value="Hydrolase"/>
    <property type="match status" value="1"/>
</dbReference>